<protein>
    <recommendedName>
        <fullName evidence="12">tRNA-dihydrouridine synthase</fullName>
        <ecNumber evidence="12">1.3.1.-</ecNumber>
    </recommendedName>
</protein>
<dbReference type="InterPro" id="IPR013785">
    <property type="entry name" value="Aldolase_TIM"/>
</dbReference>
<dbReference type="PANTHER" id="PTHR45846">
    <property type="entry name" value="TRNA-DIHYDROURIDINE(47) SYNTHASE [NAD(P)(+)]-LIKE"/>
    <property type="match status" value="1"/>
</dbReference>
<keyword evidence="3" id="KW-0820">tRNA-binding</keyword>
<dbReference type="InterPro" id="IPR001269">
    <property type="entry name" value="DUS_fam"/>
</dbReference>
<evidence type="ECO:0000256" key="4">
    <source>
        <dbReference type="ARBA" id="ARBA00022630"/>
    </source>
</evidence>
<dbReference type="Pfam" id="PF01207">
    <property type="entry name" value="Dus"/>
    <property type="match status" value="1"/>
</dbReference>
<evidence type="ECO:0000256" key="10">
    <source>
        <dbReference type="ARBA" id="ARBA00048205"/>
    </source>
</evidence>
<dbReference type="InterPro" id="IPR004652">
    <property type="entry name" value="DusB-like"/>
</dbReference>
<proteinExistence type="inferred from homology"/>
<keyword evidence="7" id="KW-0521">NADP</keyword>
<feature type="domain" description="DUS-like FMN-binding" evidence="14">
    <location>
        <begin position="24"/>
        <end position="334"/>
    </location>
</feature>
<comment type="catalytic activity">
    <reaction evidence="10">
        <text>a 5,6-dihydrouridine in tRNA + NADP(+) = a uridine in tRNA + NADPH + H(+)</text>
        <dbReference type="Rhea" id="RHEA:23624"/>
        <dbReference type="Rhea" id="RHEA-COMP:13339"/>
        <dbReference type="Rhea" id="RHEA-COMP:13887"/>
        <dbReference type="ChEBI" id="CHEBI:15378"/>
        <dbReference type="ChEBI" id="CHEBI:57783"/>
        <dbReference type="ChEBI" id="CHEBI:58349"/>
        <dbReference type="ChEBI" id="CHEBI:65315"/>
        <dbReference type="ChEBI" id="CHEBI:74443"/>
    </reaction>
</comment>
<keyword evidence="6 12" id="KW-0819">tRNA processing</keyword>
<comment type="catalytic activity">
    <reaction evidence="11">
        <text>a 5,6-dihydrouridine in tRNA + NAD(+) = a uridine in tRNA + NADH + H(+)</text>
        <dbReference type="Rhea" id="RHEA:54452"/>
        <dbReference type="Rhea" id="RHEA-COMP:13339"/>
        <dbReference type="Rhea" id="RHEA-COMP:13887"/>
        <dbReference type="ChEBI" id="CHEBI:15378"/>
        <dbReference type="ChEBI" id="CHEBI:57540"/>
        <dbReference type="ChEBI" id="CHEBI:57945"/>
        <dbReference type="ChEBI" id="CHEBI:65315"/>
        <dbReference type="ChEBI" id="CHEBI:74443"/>
    </reaction>
</comment>
<dbReference type="InterPro" id="IPR018517">
    <property type="entry name" value="tRNA_hU_synthase_CS"/>
</dbReference>
<dbReference type="InterPro" id="IPR024036">
    <property type="entry name" value="tRNA-dHydroUridine_Synthase_C"/>
</dbReference>
<dbReference type="InterPro" id="IPR035587">
    <property type="entry name" value="DUS-like_FMN-bd"/>
</dbReference>
<dbReference type="Gene3D" id="3.20.20.70">
    <property type="entry name" value="Aldolase class I"/>
    <property type="match status" value="1"/>
</dbReference>
<name>A0ABX9UK87_9CORY</name>
<feature type="region of interest" description="Disordered" evidence="13">
    <location>
        <begin position="345"/>
        <end position="390"/>
    </location>
</feature>
<evidence type="ECO:0000256" key="5">
    <source>
        <dbReference type="ARBA" id="ARBA00022643"/>
    </source>
</evidence>
<evidence type="ECO:0000256" key="2">
    <source>
        <dbReference type="ARBA" id="ARBA00002790"/>
    </source>
</evidence>
<sequence length="390" mass="41955">MTAPTTSAGPALRIGGMDLDSPVILAPMAGVTNMPFRVLCREIEQELTGTSSGLYVCEMITARAMVARNPKTLHMTTFADVETPRSMQLYTVDPKFTYDAVRMIVEENIADHVDMNFGCPVPKVTRKGGGSAIPYKRRLFGNIVAAAVRATEGTDIPVTVKFRVGIDAEHHTHLDSGRIAAEEGAAAVALHARTAAERYSGTAHWNEIARLVEHMDGTGVPVIGNGDIFAAGDAQRMMQETGCHGVEVGRGCLGRPWLFAQLGAQLRGEEVPAEPTLGKVVGILYRHAELLADHDGEEHACRDIRKHTGWYLRGFPVGGEFRKELAQVTSLGQLWDRLAPIADSDAKAEQADSARGRQGGSSKVALPEGWLDDPEDDAVPQGAEIENNGG</sequence>
<feature type="compositionally biased region" description="Basic and acidic residues" evidence="13">
    <location>
        <begin position="345"/>
        <end position="355"/>
    </location>
</feature>
<comment type="similarity">
    <text evidence="12">Belongs to the dus family.</text>
</comment>
<dbReference type="PIRSF" id="PIRSF006621">
    <property type="entry name" value="Dus"/>
    <property type="match status" value="1"/>
</dbReference>
<dbReference type="NCBIfam" id="TIGR00737">
    <property type="entry name" value="nifR3_yhdG"/>
    <property type="match status" value="1"/>
</dbReference>
<dbReference type="RefSeq" id="WP_122085311.1">
    <property type="nucleotide sequence ID" value="NZ_CBCRWO010000013.1"/>
</dbReference>
<dbReference type="CDD" id="cd02801">
    <property type="entry name" value="DUS_like_FMN"/>
    <property type="match status" value="1"/>
</dbReference>
<reference evidence="15 16" key="1">
    <citation type="submission" date="2018-10" db="EMBL/GenBank/DDBJ databases">
        <title>Whole genome sequence of Corynebacterium gottingense DSM 130494T.</title>
        <authorList>
            <person name="Bernier A.-M."/>
            <person name="Bernard K."/>
        </authorList>
    </citation>
    <scope>NUCLEOTIDE SEQUENCE [LARGE SCALE GENOMIC DNA]</scope>
    <source>
        <strain evidence="15 16">DSM 103494</strain>
    </source>
</reference>
<evidence type="ECO:0000256" key="6">
    <source>
        <dbReference type="ARBA" id="ARBA00022694"/>
    </source>
</evidence>
<dbReference type="EMBL" id="RDRE01000005">
    <property type="protein sequence ID" value="RMD19887.1"/>
    <property type="molecule type" value="Genomic_DNA"/>
</dbReference>
<keyword evidence="5 12" id="KW-0288">FMN</keyword>
<dbReference type="PANTHER" id="PTHR45846:SF1">
    <property type="entry name" value="TRNA-DIHYDROURIDINE(47) SYNTHASE [NAD(P)(+)]-LIKE"/>
    <property type="match status" value="1"/>
</dbReference>
<gene>
    <name evidence="15" type="primary">dusB</name>
    <name evidence="15" type="ORF">EAW56_04455</name>
</gene>
<dbReference type="EC" id="1.3.1.-" evidence="12"/>
<accession>A0ABX9UK87</accession>
<keyword evidence="8" id="KW-0694">RNA-binding</keyword>
<evidence type="ECO:0000256" key="9">
    <source>
        <dbReference type="ARBA" id="ARBA00023002"/>
    </source>
</evidence>
<comment type="function">
    <text evidence="2 12">Catalyzes the synthesis of 5,6-dihydrouridine (D), a modified base found in the D-loop of most tRNAs, via the reduction of the C5-C6 double bond in target uridines.</text>
</comment>
<evidence type="ECO:0000256" key="12">
    <source>
        <dbReference type="PIRNR" id="PIRNR006621"/>
    </source>
</evidence>
<evidence type="ECO:0000313" key="15">
    <source>
        <dbReference type="EMBL" id="RMD19887.1"/>
    </source>
</evidence>
<keyword evidence="16" id="KW-1185">Reference proteome</keyword>
<dbReference type="Proteomes" id="UP000266886">
    <property type="component" value="Unassembled WGS sequence"/>
</dbReference>
<evidence type="ECO:0000256" key="8">
    <source>
        <dbReference type="ARBA" id="ARBA00022884"/>
    </source>
</evidence>
<dbReference type="SUPFAM" id="SSF51395">
    <property type="entry name" value="FMN-linked oxidoreductases"/>
    <property type="match status" value="1"/>
</dbReference>
<comment type="caution">
    <text evidence="15">The sequence shown here is derived from an EMBL/GenBank/DDBJ whole genome shotgun (WGS) entry which is preliminary data.</text>
</comment>
<comment type="cofactor">
    <cofactor evidence="1 12">
        <name>FMN</name>
        <dbReference type="ChEBI" id="CHEBI:58210"/>
    </cofactor>
</comment>
<keyword evidence="4 12" id="KW-0285">Flavoprotein</keyword>
<evidence type="ECO:0000256" key="1">
    <source>
        <dbReference type="ARBA" id="ARBA00001917"/>
    </source>
</evidence>
<evidence type="ECO:0000256" key="3">
    <source>
        <dbReference type="ARBA" id="ARBA00022555"/>
    </source>
</evidence>
<keyword evidence="9 12" id="KW-0560">Oxidoreductase</keyword>
<dbReference type="Gene3D" id="1.10.1200.80">
    <property type="entry name" value="Putative flavin oxidoreducatase, domain 2"/>
    <property type="match status" value="1"/>
</dbReference>
<evidence type="ECO:0000256" key="11">
    <source>
        <dbReference type="ARBA" id="ARBA00048802"/>
    </source>
</evidence>
<evidence type="ECO:0000313" key="16">
    <source>
        <dbReference type="Proteomes" id="UP000266886"/>
    </source>
</evidence>
<organism evidence="15 16">
    <name type="scientific">Corynebacterium gottingense</name>
    <dbReference type="NCBI Taxonomy" id="2041036"/>
    <lineage>
        <taxon>Bacteria</taxon>
        <taxon>Bacillati</taxon>
        <taxon>Actinomycetota</taxon>
        <taxon>Actinomycetes</taxon>
        <taxon>Mycobacteriales</taxon>
        <taxon>Corynebacteriaceae</taxon>
        <taxon>Corynebacterium</taxon>
    </lineage>
</organism>
<evidence type="ECO:0000256" key="13">
    <source>
        <dbReference type="SAM" id="MobiDB-lite"/>
    </source>
</evidence>
<dbReference type="PROSITE" id="PS01136">
    <property type="entry name" value="UPF0034"/>
    <property type="match status" value="1"/>
</dbReference>
<evidence type="ECO:0000259" key="14">
    <source>
        <dbReference type="Pfam" id="PF01207"/>
    </source>
</evidence>
<evidence type="ECO:0000256" key="7">
    <source>
        <dbReference type="ARBA" id="ARBA00022857"/>
    </source>
</evidence>